<dbReference type="SUPFAM" id="SSF53756">
    <property type="entry name" value="UDP-Glycosyltransferase/glycogen phosphorylase"/>
    <property type="match status" value="1"/>
</dbReference>
<dbReference type="Pfam" id="PF13692">
    <property type="entry name" value="Glyco_trans_1_4"/>
    <property type="match status" value="1"/>
</dbReference>
<gene>
    <name evidence="1" type="ORF">ABIC75_001931</name>
</gene>
<dbReference type="InterPro" id="IPR007391">
    <property type="entry name" value="Vancomycin_resist_VanW"/>
</dbReference>
<evidence type="ECO:0000313" key="2">
    <source>
        <dbReference type="Proteomes" id="UP001549184"/>
    </source>
</evidence>
<dbReference type="Gene3D" id="3.40.50.2000">
    <property type="entry name" value="Glycogen Phosphorylase B"/>
    <property type="match status" value="1"/>
</dbReference>
<dbReference type="Pfam" id="PF04294">
    <property type="entry name" value="VanW"/>
    <property type="match status" value="1"/>
</dbReference>
<dbReference type="Proteomes" id="UP001549184">
    <property type="component" value="Unassembled WGS sequence"/>
</dbReference>
<dbReference type="PANTHER" id="PTHR35788:SF1">
    <property type="entry name" value="EXPORTED PROTEIN"/>
    <property type="match status" value="1"/>
</dbReference>
<dbReference type="RefSeq" id="WP_354013597.1">
    <property type="nucleotide sequence ID" value="NZ_JBEPMU010000002.1"/>
</dbReference>
<proteinExistence type="predicted"/>
<dbReference type="PANTHER" id="PTHR35788">
    <property type="entry name" value="EXPORTED PROTEIN-RELATED"/>
    <property type="match status" value="1"/>
</dbReference>
<keyword evidence="2" id="KW-1185">Reference proteome</keyword>
<sequence>MDVPNEEEAASAQGAADWSLPTRRTRAWFWLRSRGLIARQALRNAFDRKLRRWPVGDRLADAPILFQSRSPLWTDGSDEEFILVAGKVHNLRIAAKAFHGVEVAAGACLSFWQQLGRPTGRRGFVVGREIRHGCVVPALAGGICQISNALAMAAARAGFECVERHGHTARIEQAHGDAGAADATVFWNYVDLKIRAPAAWRIELELDASELVLTLRGDTGVTAAPVPVVEAIATSPRRVARGCLTCEETTCSLHQPWRARPQRSAWLLDGHTPEFERYLRQQQEPADLFLPSLASSWRRWLPASFAVDGWAGWRAHPARRTFAAIWLRRRLWLRLWARRAGGRRQASVLDGQRWLADAFRRRLRPEHTSLIVDQALLPHLQRAGALGGRRYEVLAGALPMDEIQRRLDEAHEHLRTRGIRAEALEDFRVNPRLIAAEHAAMRGAACVVTAHAEVAAYWRERGLRVHRLPWELPAASRRSARTVQGDVPLIVLAASALARKGVHELVEALRGWRCRLLVLGSQAEDAALWQGLDIAYASYASDWIARADVVVLPAHVEHSPRGALLALAHGVPVLASRACGLEGVPGVTSVPAGDVDALRHALQSVLAVHSINGTMPSDSLVSTSRTVS</sequence>
<organism evidence="1 2">
    <name type="scientific">Dyella japonica</name>
    <dbReference type="NCBI Taxonomy" id="231455"/>
    <lineage>
        <taxon>Bacteria</taxon>
        <taxon>Pseudomonadati</taxon>
        <taxon>Pseudomonadota</taxon>
        <taxon>Gammaproteobacteria</taxon>
        <taxon>Lysobacterales</taxon>
        <taxon>Rhodanobacteraceae</taxon>
        <taxon>Dyella</taxon>
    </lineage>
</organism>
<reference evidence="1 2" key="1">
    <citation type="submission" date="2024-06" db="EMBL/GenBank/DDBJ databases">
        <title>Sorghum-associated microbial communities from plants grown in Nebraska, USA.</title>
        <authorList>
            <person name="Schachtman D."/>
        </authorList>
    </citation>
    <scope>NUCLEOTIDE SEQUENCE [LARGE SCALE GENOMIC DNA]</scope>
    <source>
        <strain evidence="1 2">1073</strain>
    </source>
</reference>
<evidence type="ECO:0000313" key="1">
    <source>
        <dbReference type="EMBL" id="MET3652209.1"/>
    </source>
</evidence>
<dbReference type="EMBL" id="JBEPMU010000002">
    <property type="protein sequence ID" value="MET3652209.1"/>
    <property type="molecule type" value="Genomic_DNA"/>
</dbReference>
<protein>
    <submittedName>
        <fullName evidence="1">Glycosyltransferase involved in cell wall biosynthesis</fullName>
    </submittedName>
</protein>
<accession>A0ABV2JTP5</accession>
<dbReference type="InterPro" id="IPR052913">
    <property type="entry name" value="Glycopeptide_resist_protein"/>
</dbReference>
<comment type="caution">
    <text evidence="1">The sequence shown here is derived from an EMBL/GenBank/DDBJ whole genome shotgun (WGS) entry which is preliminary data.</text>
</comment>
<name>A0ABV2JTP5_9GAMM</name>